<name>A0A438MGW1_9ACTN</name>
<feature type="region of interest" description="Disordered" evidence="1">
    <location>
        <begin position="15"/>
        <end position="43"/>
    </location>
</feature>
<gene>
    <name evidence="2" type="ORF">EDD27_7783</name>
</gene>
<feature type="region of interest" description="Disordered" evidence="1">
    <location>
        <begin position="194"/>
        <end position="220"/>
    </location>
</feature>
<proteinExistence type="predicted"/>
<dbReference type="EMBL" id="SAUN01000001">
    <property type="protein sequence ID" value="RVX45007.1"/>
    <property type="molecule type" value="Genomic_DNA"/>
</dbReference>
<protein>
    <submittedName>
        <fullName evidence="2">Uncharacterized protein</fullName>
    </submittedName>
</protein>
<feature type="region of interest" description="Disordered" evidence="1">
    <location>
        <begin position="69"/>
        <end position="121"/>
    </location>
</feature>
<comment type="caution">
    <text evidence="2">The sequence shown here is derived from an EMBL/GenBank/DDBJ whole genome shotgun (WGS) entry which is preliminary data.</text>
</comment>
<dbReference type="Proteomes" id="UP000284824">
    <property type="component" value="Unassembled WGS sequence"/>
</dbReference>
<reference evidence="2 3" key="1">
    <citation type="submission" date="2019-01" db="EMBL/GenBank/DDBJ databases">
        <title>Sequencing the genomes of 1000 actinobacteria strains.</title>
        <authorList>
            <person name="Klenk H.-P."/>
        </authorList>
    </citation>
    <scope>NUCLEOTIDE SEQUENCE [LARGE SCALE GENOMIC DNA]</scope>
    <source>
        <strain evidence="2 3">DSM 43925</strain>
    </source>
</reference>
<evidence type="ECO:0000256" key="1">
    <source>
        <dbReference type="SAM" id="MobiDB-lite"/>
    </source>
</evidence>
<dbReference type="AlphaFoldDB" id="A0A438MGW1"/>
<keyword evidence="3" id="KW-1185">Reference proteome</keyword>
<evidence type="ECO:0000313" key="3">
    <source>
        <dbReference type="Proteomes" id="UP000284824"/>
    </source>
</evidence>
<sequence length="261" mass="28113">MEERWRYSFVHDVHARTPGGRHRSGRGRTASSRGIAPSSATRSRTIIGHREGFAEDTVLLANIRVCRTASGSPSKSPLITETSSPPTRRDRMSSVTFSDTAGSLRRRPPGAPAQDRHPGPAGRCRWCCGRGGRFQVAAKVAHRAGGRDRIGARVAVHGAGGCLAGRPARPGSRVAGRRTWSWWSRPARRARARRCSRTGRRRGGGERHGSRPACVSGSHSEVARYGEGTEDFSSVGIQVGVAHGEPPLPVPFEGPGQVRRP</sequence>
<accession>A0A438MGW1</accession>
<evidence type="ECO:0000313" key="2">
    <source>
        <dbReference type="EMBL" id="RVX45007.1"/>
    </source>
</evidence>
<organism evidence="2 3">
    <name type="scientific">Nonomuraea polychroma</name>
    <dbReference type="NCBI Taxonomy" id="46176"/>
    <lineage>
        <taxon>Bacteria</taxon>
        <taxon>Bacillati</taxon>
        <taxon>Actinomycetota</taxon>
        <taxon>Actinomycetes</taxon>
        <taxon>Streptosporangiales</taxon>
        <taxon>Streptosporangiaceae</taxon>
        <taxon>Nonomuraea</taxon>
    </lineage>
</organism>
<feature type="compositionally biased region" description="Polar residues" evidence="1">
    <location>
        <begin position="69"/>
        <end position="86"/>
    </location>
</feature>